<dbReference type="EMBL" id="MU971346">
    <property type="protein sequence ID" value="KAK9239523.1"/>
    <property type="molecule type" value="Genomic_DNA"/>
</dbReference>
<gene>
    <name evidence="1" type="ORF">V1525DRAFT_40649</name>
</gene>
<sequence>MDLPEIAPPLLRASVPAKVPLPMLVPPSNQDLVAARAYHNMLRALHCGELDDDSRPTLEEMRDAARYLAEVEDKIRETRGDPIQEILRVVTELNRVVSELKQNQSQMFDRLEQTIRLQNMGQILPLKQANRDRDGVQLTLNIIPFVDGSIPTQAPHNLPPLFSIEAIVWKDISCRNIALVMTFKELDHLPRSRLVSEKL</sequence>
<proteinExistence type="predicted"/>
<reference evidence="2" key="1">
    <citation type="journal article" date="2024" name="Front. Bioeng. Biotechnol.">
        <title>Genome-scale model development and genomic sequencing of the oleaginous clade Lipomyces.</title>
        <authorList>
            <person name="Czajka J.J."/>
            <person name="Han Y."/>
            <person name="Kim J."/>
            <person name="Mondo S.J."/>
            <person name="Hofstad B.A."/>
            <person name="Robles A."/>
            <person name="Haridas S."/>
            <person name="Riley R."/>
            <person name="LaButti K."/>
            <person name="Pangilinan J."/>
            <person name="Andreopoulos W."/>
            <person name="Lipzen A."/>
            <person name="Yan J."/>
            <person name="Wang M."/>
            <person name="Ng V."/>
            <person name="Grigoriev I.V."/>
            <person name="Spatafora J.W."/>
            <person name="Magnuson J.K."/>
            <person name="Baker S.E."/>
            <person name="Pomraning K.R."/>
        </authorList>
    </citation>
    <scope>NUCLEOTIDE SEQUENCE [LARGE SCALE GENOMIC DNA]</scope>
    <source>
        <strain evidence="2">CBS 7786</strain>
    </source>
</reference>
<evidence type="ECO:0000313" key="1">
    <source>
        <dbReference type="EMBL" id="KAK9239523.1"/>
    </source>
</evidence>
<name>A0ACC3T6F6_LIPKO</name>
<accession>A0ACC3T6F6</accession>
<dbReference type="Proteomes" id="UP001433508">
    <property type="component" value="Unassembled WGS sequence"/>
</dbReference>
<organism evidence="1 2">
    <name type="scientific">Lipomyces kononenkoae</name>
    <name type="common">Yeast</name>
    <dbReference type="NCBI Taxonomy" id="34357"/>
    <lineage>
        <taxon>Eukaryota</taxon>
        <taxon>Fungi</taxon>
        <taxon>Dikarya</taxon>
        <taxon>Ascomycota</taxon>
        <taxon>Saccharomycotina</taxon>
        <taxon>Lipomycetes</taxon>
        <taxon>Lipomycetales</taxon>
        <taxon>Lipomycetaceae</taxon>
        <taxon>Lipomyces</taxon>
    </lineage>
</organism>
<keyword evidence="2" id="KW-1185">Reference proteome</keyword>
<evidence type="ECO:0000313" key="2">
    <source>
        <dbReference type="Proteomes" id="UP001433508"/>
    </source>
</evidence>
<comment type="caution">
    <text evidence="1">The sequence shown here is derived from an EMBL/GenBank/DDBJ whole genome shotgun (WGS) entry which is preliminary data.</text>
</comment>
<protein>
    <submittedName>
        <fullName evidence="1">Uncharacterized protein</fullName>
    </submittedName>
</protein>